<dbReference type="Pfam" id="PF00682">
    <property type="entry name" value="HMGL-like"/>
    <property type="match status" value="1"/>
</dbReference>
<dbReference type="Gene3D" id="3.20.20.70">
    <property type="entry name" value="Aldolase class I"/>
    <property type="match status" value="1"/>
</dbReference>
<dbReference type="RefSeq" id="WP_248824892.1">
    <property type="nucleotide sequence ID" value="NZ_JALKFT010000011.1"/>
</dbReference>
<dbReference type="SUPFAM" id="SSF51569">
    <property type="entry name" value="Aldolase"/>
    <property type="match status" value="1"/>
</dbReference>
<evidence type="ECO:0000259" key="1">
    <source>
        <dbReference type="Pfam" id="PF00682"/>
    </source>
</evidence>
<feature type="domain" description="Pyruvate carboxyltransferase" evidence="1">
    <location>
        <begin position="61"/>
        <end position="192"/>
    </location>
</feature>
<sequence>MPTDLSTDIVRTSAQAGRLVLWEESARDGAQGKTLMNAGFRIRLARKQGQIFGVHGARHVVFAAGFPAVCAEEFEVTRRVALEVDGAVSPAAVCRATAADVRQAVAAVHAAARRRVMIVVPASDLLADVMLHRTARAMLALAPELVDEAHAADRTAGGVAGTLSVDVCLADAPRADPVLLAELAERVTAAGAGAAAMFGPDIPILDADTITSDAITAGTASAGARTGATTMLRLGADGTLGLVRHGAHDRPHGPDGSAARPVVDYLTDVQARFRATTTLLACSYEAAPSIDHDHGL</sequence>
<keyword evidence="3" id="KW-1185">Reference proteome</keyword>
<name>A0ABT0JYN5_9ACTN</name>
<accession>A0ABT0JYN5</accession>
<evidence type="ECO:0000313" key="2">
    <source>
        <dbReference type="EMBL" id="MCK9876661.1"/>
    </source>
</evidence>
<evidence type="ECO:0000313" key="3">
    <source>
        <dbReference type="Proteomes" id="UP001201873"/>
    </source>
</evidence>
<protein>
    <recommendedName>
        <fullName evidence="1">Pyruvate carboxyltransferase domain-containing protein</fullName>
    </recommendedName>
</protein>
<comment type="caution">
    <text evidence="2">The sequence shown here is derived from an EMBL/GenBank/DDBJ whole genome shotgun (WGS) entry which is preliminary data.</text>
</comment>
<dbReference type="InterPro" id="IPR000891">
    <property type="entry name" value="PYR_CT"/>
</dbReference>
<reference evidence="2 3" key="1">
    <citation type="submission" date="2022-04" db="EMBL/GenBank/DDBJ databases">
        <title>Genome diversity in the genus Frankia.</title>
        <authorList>
            <person name="Carlos-Shanley C."/>
            <person name="Hahn D."/>
        </authorList>
    </citation>
    <scope>NUCLEOTIDE SEQUENCE [LARGE SCALE GENOMIC DNA]</scope>
    <source>
        <strain evidence="2 3">Ag45/Mut15</strain>
    </source>
</reference>
<organism evidence="2 3">
    <name type="scientific">Frankia umida</name>
    <dbReference type="NCBI Taxonomy" id="573489"/>
    <lineage>
        <taxon>Bacteria</taxon>
        <taxon>Bacillati</taxon>
        <taxon>Actinomycetota</taxon>
        <taxon>Actinomycetes</taxon>
        <taxon>Frankiales</taxon>
        <taxon>Frankiaceae</taxon>
        <taxon>Frankia</taxon>
    </lineage>
</organism>
<gene>
    <name evidence="2" type="ORF">MXD59_12880</name>
</gene>
<dbReference type="Proteomes" id="UP001201873">
    <property type="component" value="Unassembled WGS sequence"/>
</dbReference>
<proteinExistence type="predicted"/>
<dbReference type="EMBL" id="JALKFT010000011">
    <property type="protein sequence ID" value="MCK9876661.1"/>
    <property type="molecule type" value="Genomic_DNA"/>
</dbReference>
<dbReference type="InterPro" id="IPR013785">
    <property type="entry name" value="Aldolase_TIM"/>
</dbReference>